<gene>
    <name evidence="1" type="ORF">FSC37_15795</name>
</gene>
<evidence type="ECO:0000313" key="1">
    <source>
        <dbReference type="EMBL" id="TXC66743.1"/>
    </source>
</evidence>
<organism evidence="1 2">
    <name type="scientific">Piscinibacter aquaticus</name>
    <dbReference type="NCBI Taxonomy" id="392597"/>
    <lineage>
        <taxon>Bacteria</taxon>
        <taxon>Pseudomonadati</taxon>
        <taxon>Pseudomonadota</taxon>
        <taxon>Betaproteobacteria</taxon>
        <taxon>Burkholderiales</taxon>
        <taxon>Sphaerotilaceae</taxon>
        <taxon>Piscinibacter</taxon>
    </lineage>
</organism>
<proteinExistence type="predicted"/>
<dbReference type="Proteomes" id="UP000321832">
    <property type="component" value="Unassembled WGS sequence"/>
</dbReference>
<keyword evidence="2" id="KW-1185">Reference proteome</keyword>
<accession>A0A5C6U124</accession>
<name>A0A5C6U124_9BURK</name>
<comment type="caution">
    <text evidence="1">The sequence shown here is derived from an EMBL/GenBank/DDBJ whole genome shotgun (WGS) entry which is preliminary data.</text>
</comment>
<reference evidence="1 2" key="1">
    <citation type="submission" date="2019-08" db="EMBL/GenBank/DDBJ databases">
        <authorList>
            <person name="Khan S.A."/>
            <person name="Jeon C.O."/>
            <person name="Jeong S.E."/>
        </authorList>
    </citation>
    <scope>NUCLEOTIDE SEQUENCE [LARGE SCALE GENOMIC DNA]</scope>
    <source>
        <strain evidence="2">IMCC1728</strain>
    </source>
</reference>
<dbReference type="EMBL" id="VOPW01000001">
    <property type="protein sequence ID" value="TXC66743.1"/>
    <property type="molecule type" value="Genomic_DNA"/>
</dbReference>
<sequence length="62" mass="6809">MAGPACLRWVDDVNACTTLFVPHDWSQYVPPPRVLVRLTPRGATPAGCRAASRWPCRCASAR</sequence>
<evidence type="ECO:0000313" key="2">
    <source>
        <dbReference type="Proteomes" id="UP000321832"/>
    </source>
</evidence>
<dbReference type="AlphaFoldDB" id="A0A5C6U124"/>
<protein>
    <submittedName>
        <fullName evidence="1">Uncharacterized protein</fullName>
    </submittedName>
</protein>